<protein>
    <submittedName>
        <fullName evidence="3">NUDIX domain-containing protein</fullName>
    </submittedName>
</protein>
<dbReference type="GO" id="GO:0016787">
    <property type="term" value="F:hydrolase activity"/>
    <property type="evidence" value="ECO:0007669"/>
    <property type="project" value="UniProtKB-KW"/>
</dbReference>
<name>A0A927W757_9CLOT</name>
<dbReference type="CDD" id="cd04693">
    <property type="entry name" value="NUDIX_Hydrolase"/>
    <property type="match status" value="1"/>
</dbReference>
<dbReference type="PROSITE" id="PS00893">
    <property type="entry name" value="NUDIX_BOX"/>
    <property type="match status" value="1"/>
</dbReference>
<gene>
    <name evidence="3" type="ORF">E7215_04485</name>
</gene>
<dbReference type="InterPro" id="IPR000086">
    <property type="entry name" value="NUDIX_hydrolase_dom"/>
</dbReference>
<accession>A0A927W757</accession>
<dbReference type="InterPro" id="IPR015797">
    <property type="entry name" value="NUDIX_hydrolase-like_dom_sf"/>
</dbReference>
<organism evidence="3 4">
    <name type="scientific">Clostridium sulfidigenes</name>
    <dbReference type="NCBI Taxonomy" id="318464"/>
    <lineage>
        <taxon>Bacteria</taxon>
        <taxon>Bacillati</taxon>
        <taxon>Bacillota</taxon>
        <taxon>Clostridia</taxon>
        <taxon>Eubacteriales</taxon>
        <taxon>Clostridiaceae</taxon>
        <taxon>Clostridium</taxon>
    </lineage>
</organism>
<reference evidence="3" key="1">
    <citation type="submission" date="2019-04" db="EMBL/GenBank/DDBJ databases">
        <title>Evolution of Biomass-Degrading Anaerobic Consortia Revealed by Metagenomics.</title>
        <authorList>
            <person name="Peng X."/>
        </authorList>
    </citation>
    <scope>NUCLEOTIDE SEQUENCE</scope>
    <source>
        <strain evidence="3">SIG254</strain>
    </source>
</reference>
<dbReference type="PROSITE" id="PS51462">
    <property type="entry name" value="NUDIX"/>
    <property type="match status" value="1"/>
</dbReference>
<dbReference type="PANTHER" id="PTHR10885:SF0">
    <property type="entry name" value="ISOPENTENYL-DIPHOSPHATE DELTA-ISOMERASE"/>
    <property type="match status" value="1"/>
</dbReference>
<dbReference type="Proteomes" id="UP000768462">
    <property type="component" value="Unassembled WGS sequence"/>
</dbReference>
<dbReference type="PANTHER" id="PTHR10885">
    <property type="entry name" value="ISOPENTENYL-DIPHOSPHATE DELTA-ISOMERASE"/>
    <property type="match status" value="1"/>
</dbReference>
<dbReference type="InterPro" id="IPR020084">
    <property type="entry name" value="NUDIX_hydrolase_CS"/>
</dbReference>
<dbReference type="EMBL" id="SVCM01000052">
    <property type="protein sequence ID" value="MBE6059416.1"/>
    <property type="molecule type" value="Genomic_DNA"/>
</dbReference>
<keyword evidence="1" id="KW-0378">Hydrolase</keyword>
<dbReference type="SUPFAM" id="SSF55811">
    <property type="entry name" value="Nudix"/>
    <property type="match status" value="1"/>
</dbReference>
<comment type="caution">
    <text evidence="3">The sequence shown here is derived from an EMBL/GenBank/DDBJ whole genome shotgun (WGS) entry which is preliminary data.</text>
</comment>
<sequence length="200" mass="23426">MKRDLSKYRIKSCGRNVKLHKGEVLVEYFDILNREGSRSGKIAPKDEELLEGQYDLGAHAYIHNSKGEFLIQKRSKSKQFLPGGWDIHMGHVIAGETSKEAIIREIHEELGIKIDDINFLKRVLWEKYNHFIDIFVLCKDIDISDLTLQKSEVDDVKFISAQEMINLIKSMDYRPEEYRIIMESYVKEIILNFKYSNINL</sequence>
<evidence type="ECO:0000259" key="2">
    <source>
        <dbReference type="PROSITE" id="PS51462"/>
    </source>
</evidence>
<dbReference type="Pfam" id="PF00293">
    <property type="entry name" value="NUDIX"/>
    <property type="match status" value="1"/>
</dbReference>
<evidence type="ECO:0000256" key="1">
    <source>
        <dbReference type="ARBA" id="ARBA00022801"/>
    </source>
</evidence>
<proteinExistence type="predicted"/>
<feature type="domain" description="Nudix hydrolase" evidence="2">
    <location>
        <begin position="53"/>
        <end position="181"/>
    </location>
</feature>
<dbReference type="Gene3D" id="3.90.79.10">
    <property type="entry name" value="Nucleoside Triphosphate Pyrophosphohydrolase"/>
    <property type="match status" value="1"/>
</dbReference>
<evidence type="ECO:0000313" key="3">
    <source>
        <dbReference type="EMBL" id="MBE6059416.1"/>
    </source>
</evidence>
<dbReference type="AlphaFoldDB" id="A0A927W757"/>
<evidence type="ECO:0000313" key="4">
    <source>
        <dbReference type="Proteomes" id="UP000768462"/>
    </source>
</evidence>